<dbReference type="EMBL" id="JAUOZS010000001">
    <property type="protein sequence ID" value="MDT8901071.1"/>
    <property type="molecule type" value="Genomic_DNA"/>
</dbReference>
<keyword evidence="1" id="KW-0472">Membrane</keyword>
<evidence type="ECO:0008006" key="4">
    <source>
        <dbReference type="Google" id="ProtNLM"/>
    </source>
</evidence>
<proteinExistence type="predicted"/>
<keyword evidence="1" id="KW-1133">Transmembrane helix</keyword>
<evidence type="ECO:0000313" key="3">
    <source>
        <dbReference type="Proteomes" id="UP001254848"/>
    </source>
</evidence>
<gene>
    <name evidence="2" type="ORF">Q4T40_07470</name>
</gene>
<feature type="transmembrane region" description="Helical" evidence="1">
    <location>
        <begin position="24"/>
        <end position="41"/>
    </location>
</feature>
<keyword evidence="3" id="KW-1185">Reference proteome</keyword>
<sequence>MLVYIIGGAVIGAVIGHLVPPGSIFWFAVGAVSGALVQRYWGRRF</sequence>
<dbReference type="RefSeq" id="WP_413779597.1">
    <property type="nucleotide sequence ID" value="NZ_JAUOZS010000001.1"/>
</dbReference>
<comment type="caution">
    <text evidence="2">The sequence shown here is derived from an EMBL/GenBank/DDBJ whole genome shotgun (WGS) entry which is preliminary data.</text>
</comment>
<dbReference type="Proteomes" id="UP001254848">
    <property type="component" value="Unassembled WGS sequence"/>
</dbReference>
<evidence type="ECO:0000313" key="2">
    <source>
        <dbReference type="EMBL" id="MDT8901071.1"/>
    </source>
</evidence>
<reference evidence="2 3" key="1">
    <citation type="submission" date="2023-07" db="EMBL/GenBank/DDBJ databases">
        <title>The novel representative of Negativicutes class, Anaeroselena agilis gen. nov. sp. nov.</title>
        <authorList>
            <person name="Prokofeva M.I."/>
            <person name="Elcheninov A.G."/>
            <person name="Klyukina A."/>
            <person name="Kublanov I.V."/>
            <person name="Frolov E.N."/>
            <person name="Podosokorskaya O.A."/>
        </authorList>
    </citation>
    <scope>NUCLEOTIDE SEQUENCE [LARGE SCALE GENOMIC DNA]</scope>
    <source>
        <strain evidence="2 3">4137-cl</strain>
    </source>
</reference>
<protein>
    <recommendedName>
        <fullName evidence="4">GlsB/YeaQ/YmgE family stress response membrane protein</fullName>
    </recommendedName>
</protein>
<evidence type="ECO:0000256" key="1">
    <source>
        <dbReference type="SAM" id="Phobius"/>
    </source>
</evidence>
<keyword evidence="1" id="KW-0812">Transmembrane</keyword>
<name>A0ABU3NYX3_9FIRM</name>
<accession>A0ABU3NYX3</accession>
<organism evidence="2 3">
    <name type="scientific">Anaeroselena agilis</name>
    <dbReference type="NCBI Taxonomy" id="3063788"/>
    <lineage>
        <taxon>Bacteria</taxon>
        <taxon>Bacillati</taxon>
        <taxon>Bacillota</taxon>
        <taxon>Negativicutes</taxon>
        <taxon>Acetonemataceae</taxon>
        <taxon>Anaeroselena</taxon>
    </lineage>
</organism>